<dbReference type="Pfam" id="PF17209">
    <property type="entry name" value="Hfq"/>
    <property type="match status" value="1"/>
</dbReference>
<dbReference type="PROSITE" id="PS52002">
    <property type="entry name" value="SM"/>
    <property type="match status" value="1"/>
</dbReference>
<sequence>MSKKINIQDVFLNYVRKKRMPVTVYLINGVKLEGLIKGFDNFVIVLKDDSQKMIYKHAISTISPSEEIDEIEMV</sequence>
<dbReference type="HAMAP" id="MF_00436">
    <property type="entry name" value="Hfq"/>
    <property type="match status" value="1"/>
</dbReference>
<dbReference type="InterPro" id="IPR010920">
    <property type="entry name" value="LSM_dom_sf"/>
</dbReference>
<evidence type="ECO:0000259" key="4">
    <source>
        <dbReference type="PROSITE" id="PS52002"/>
    </source>
</evidence>
<evidence type="ECO:0000313" key="5">
    <source>
        <dbReference type="EMBL" id="KAA0259326.1"/>
    </source>
</evidence>
<dbReference type="Proteomes" id="UP000322876">
    <property type="component" value="Unassembled WGS sequence"/>
</dbReference>
<dbReference type="InterPro" id="IPR047575">
    <property type="entry name" value="Sm"/>
</dbReference>
<dbReference type="PANTHER" id="PTHR34772:SF1">
    <property type="entry name" value="RNA-BINDING PROTEIN HFQ"/>
    <property type="match status" value="1"/>
</dbReference>
<name>A0A5A8F5C9_9BACT</name>
<proteinExistence type="inferred from homology"/>
<evidence type="ECO:0000256" key="2">
    <source>
        <dbReference type="ARBA" id="ARBA00023016"/>
    </source>
</evidence>
<dbReference type="OrthoDB" id="9799751at2"/>
<protein>
    <recommendedName>
        <fullName evidence="3">RNA-binding protein Hfq</fullName>
    </recommendedName>
</protein>
<evidence type="ECO:0000256" key="3">
    <source>
        <dbReference type="HAMAP-Rule" id="MF_00436"/>
    </source>
</evidence>
<gene>
    <name evidence="3 5" type="primary">hfq</name>
    <name evidence="5" type="ORF">FHQ18_00160</name>
</gene>
<comment type="caution">
    <text evidence="5">The sequence shown here is derived from an EMBL/GenBank/DDBJ whole genome shotgun (WGS) entry which is preliminary data.</text>
</comment>
<dbReference type="GO" id="GO:0045974">
    <property type="term" value="P:regulation of translation, ncRNA-mediated"/>
    <property type="evidence" value="ECO:0007669"/>
    <property type="project" value="TreeGrafter"/>
</dbReference>
<dbReference type="GO" id="GO:0043487">
    <property type="term" value="P:regulation of RNA stability"/>
    <property type="evidence" value="ECO:0007669"/>
    <property type="project" value="TreeGrafter"/>
</dbReference>
<dbReference type="EMBL" id="VFJB01000001">
    <property type="protein sequence ID" value="KAA0259326.1"/>
    <property type="molecule type" value="Genomic_DNA"/>
</dbReference>
<evidence type="ECO:0000313" key="6">
    <source>
        <dbReference type="Proteomes" id="UP000322876"/>
    </source>
</evidence>
<comment type="similarity">
    <text evidence="3">Belongs to the Hfq family.</text>
</comment>
<keyword evidence="2 3" id="KW-0346">Stress response</keyword>
<comment type="function">
    <text evidence="3">RNA chaperone that binds small regulatory RNA (sRNAs) and mRNAs to facilitate mRNA translational regulation in response to envelope stress, environmental stress and changes in metabolite concentrations. Also binds with high specificity to tRNAs.</text>
</comment>
<feature type="domain" description="Sm" evidence="4">
    <location>
        <begin position="9"/>
        <end position="68"/>
    </location>
</feature>
<dbReference type="PANTHER" id="PTHR34772">
    <property type="entry name" value="RNA-BINDING PROTEIN HFQ"/>
    <property type="match status" value="1"/>
</dbReference>
<dbReference type="SUPFAM" id="SSF50182">
    <property type="entry name" value="Sm-like ribonucleoproteins"/>
    <property type="match status" value="1"/>
</dbReference>
<accession>A0A5A8F5C9</accession>
<dbReference type="Gene3D" id="2.30.30.100">
    <property type="match status" value="1"/>
</dbReference>
<dbReference type="NCBIfam" id="NF001602">
    <property type="entry name" value="PRK00395.1"/>
    <property type="match status" value="1"/>
</dbReference>
<dbReference type="GO" id="GO:0006355">
    <property type="term" value="P:regulation of DNA-templated transcription"/>
    <property type="evidence" value="ECO:0007669"/>
    <property type="project" value="InterPro"/>
</dbReference>
<organism evidence="5 6">
    <name type="scientific">Deferribacter autotrophicus</name>
    <dbReference type="NCBI Taxonomy" id="500465"/>
    <lineage>
        <taxon>Bacteria</taxon>
        <taxon>Pseudomonadati</taxon>
        <taxon>Deferribacterota</taxon>
        <taxon>Deferribacteres</taxon>
        <taxon>Deferribacterales</taxon>
        <taxon>Deferribacteraceae</taxon>
        <taxon>Deferribacter</taxon>
    </lineage>
</organism>
<keyword evidence="6" id="KW-1185">Reference proteome</keyword>
<dbReference type="NCBIfam" id="TIGR02383">
    <property type="entry name" value="Hfq"/>
    <property type="match status" value="1"/>
</dbReference>
<dbReference type="GO" id="GO:0003723">
    <property type="term" value="F:RNA binding"/>
    <property type="evidence" value="ECO:0007669"/>
    <property type="project" value="UniProtKB-UniRule"/>
</dbReference>
<dbReference type="CDD" id="cd01716">
    <property type="entry name" value="Hfq"/>
    <property type="match status" value="1"/>
</dbReference>
<reference evidence="5 6" key="1">
    <citation type="submission" date="2019-06" db="EMBL/GenBank/DDBJ databases">
        <title>Genomic insights into carbon and energy metabolism of Deferribacter autotrophicus revealed new metabolic traits in the phylum Deferribacteres.</title>
        <authorList>
            <person name="Slobodkin A.I."/>
            <person name="Slobodkina G.B."/>
            <person name="Allioux M."/>
            <person name="Alain K."/>
            <person name="Jebbar M."/>
            <person name="Shadrin V."/>
            <person name="Kublanov I.V."/>
            <person name="Toshchakov S.V."/>
            <person name="Bonch-Osmolovskaya E.A."/>
        </authorList>
    </citation>
    <scope>NUCLEOTIDE SEQUENCE [LARGE SCALE GENOMIC DNA]</scope>
    <source>
        <strain evidence="5 6">SL50</strain>
    </source>
</reference>
<dbReference type="AlphaFoldDB" id="A0A5A8F5C9"/>
<dbReference type="RefSeq" id="WP_149265147.1">
    <property type="nucleotide sequence ID" value="NZ_VFJB01000001.1"/>
</dbReference>
<evidence type="ECO:0000256" key="1">
    <source>
        <dbReference type="ARBA" id="ARBA00022884"/>
    </source>
</evidence>
<comment type="subunit">
    <text evidence="3">Homohexamer.</text>
</comment>
<dbReference type="GO" id="GO:0005829">
    <property type="term" value="C:cytosol"/>
    <property type="evidence" value="ECO:0007669"/>
    <property type="project" value="TreeGrafter"/>
</dbReference>
<keyword evidence="1 3" id="KW-0694">RNA-binding</keyword>
<dbReference type="InterPro" id="IPR005001">
    <property type="entry name" value="Hfq"/>
</dbReference>